<dbReference type="Gene3D" id="1.20.1070.10">
    <property type="entry name" value="Rhodopsin 7-helix transmembrane proteins"/>
    <property type="match status" value="1"/>
</dbReference>
<evidence type="ECO:0000256" key="4">
    <source>
        <dbReference type="ARBA" id="ARBA00022989"/>
    </source>
</evidence>
<dbReference type="InterPro" id="IPR026234">
    <property type="entry name" value="MRGPCRFAMILY"/>
</dbReference>
<feature type="transmembrane region" description="Helical" evidence="10">
    <location>
        <begin position="176"/>
        <end position="199"/>
    </location>
</feature>
<evidence type="ECO:0000313" key="12">
    <source>
        <dbReference type="EMBL" id="KAG8567319.1"/>
    </source>
</evidence>
<evidence type="ECO:0000259" key="11">
    <source>
        <dbReference type="PROSITE" id="PS50262"/>
    </source>
</evidence>
<name>A0AAV7B0I7_ENGPU</name>
<evidence type="ECO:0000256" key="8">
    <source>
        <dbReference type="ARBA" id="ARBA00023224"/>
    </source>
</evidence>
<dbReference type="GO" id="GO:0005886">
    <property type="term" value="C:plasma membrane"/>
    <property type="evidence" value="ECO:0007669"/>
    <property type="project" value="UniProtKB-SubCell"/>
</dbReference>
<feature type="transmembrane region" description="Helical" evidence="10">
    <location>
        <begin position="108"/>
        <end position="126"/>
    </location>
</feature>
<evidence type="ECO:0000256" key="5">
    <source>
        <dbReference type="ARBA" id="ARBA00023040"/>
    </source>
</evidence>
<feature type="transmembrane region" description="Helical" evidence="10">
    <location>
        <begin position="250"/>
        <end position="274"/>
    </location>
</feature>
<keyword evidence="4 10" id="KW-1133">Transmembrane helix</keyword>
<feature type="transmembrane region" description="Helical" evidence="10">
    <location>
        <begin position="52"/>
        <end position="73"/>
    </location>
</feature>
<sequence>MTQAPKPPAVPKTTVLSLGYISILLCIVGLVGNVFIILLFTLKMKKNYCTIYFLNLAVADLLYLLGCGIYASYMMCLLGHLPIPVFNDVIIGYISDILTNVGFDSSTFLLTALSVERCLTVLFPLYNHLQRPRCQTPIVCVLLWALAILTMALESFVCDDRQDHLSSGAQRCVPIIIFTTTLFVLMLLLMVMSCVTLLVEIQKTSESCRPLRLYVVILLSLLSFFIEMVPARTLNLLLYFDVVDFKTHSLSFYFITSLCTAVHCASNPYINIFVGRWRERTSIKESMEKIFHVNN</sequence>
<dbReference type="PANTHER" id="PTHR11334">
    <property type="entry name" value="MAS-RELATED G-PROTEIN COUPLED RECEPTOR"/>
    <property type="match status" value="1"/>
</dbReference>
<evidence type="ECO:0000313" key="13">
    <source>
        <dbReference type="Proteomes" id="UP000824782"/>
    </source>
</evidence>
<evidence type="ECO:0000256" key="10">
    <source>
        <dbReference type="SAM" id="Phobius"/>
    </source>
</evidence>
<evidence type="ECO:0000256" key="1">
    <source>
        <dbReference type="ARBA" id="ARBA00004651"/>
    </source>
</evidence>
<evidence type="ECO:0000256" key="3">
    <source>
        <dbReference type="ARBA" id="ARBA00022692"/>
    </source>
</evidence>
<keyword evidence="7 9" id="KW-0675">Receptor</keyword>
<feature type="domain" description="G-protein coupled receptors family 1 profile" evidence="11">
    <location>
        <begin position="32"/>
        <end position="271"/>
    </location>
</feature>
<comment type="caution">
    <text evidence="12">The sequence shown here is derived from an EMBL/GenBank/DDBJ whole genome shotgun (WGS) entry which is preliminary data.</text>
</comment>
<keyword evidence="8 9" id="KW-0807">Transducer</keyword>
<dbReference type="Pfam" id="PF00001">
    <property type="entry name" value="7tm_1"/>
    <property type="match status" value="1"/>
</dbReference>
<keyword evidence="3 9" id="KW-0812">Transmembrane</keyword>
<dbReference type="PROSITE" id="PS50262">
    <property type="entry name" value="G_PROTEIN_RECEP_F1_2"/>
    <property type="match status" value="1"/>
</dbReference>
<dbReference type="AlphaFoldDB" id="A0AAV7B0I7"/>
<feature type="transmembrane region" description="Helical" evidence="10">
    <location>
        <begin position="20"/>
        <end position="40"/>
    </location>
</feature>
<reference evidence="12" key="1">
    <citation type="thesis" date="2020" institute="ProQuest LLC" country="789 East Eisenhower Parkway, Ann Arbor, MI, USA">
        <title>Comparative Genomics and Chromosome Evolution.</title>
        <authorList>
            <person name="Mudd A.B."/>
        </authorList>
    </citation>
    <scope>NUCLEOTIDE SEQUENCE</scope>
    <source>
        <strain evidence="12">237g6f4</strain>
        <tissue evidence="12">Blood</tissue>
    </source>
</reference>
<evidence type="ECO:0000256" key="9">
    <source>
        <dbReference type="RuleBase" id="RU000688"/>
    </source>
</evidence>
<accession>A0AAV7B0I7</accession>
<evidence type="ECO:0000256" key="6">
    <source>
        <dbReference type="ARBA" id="ARBA00023136"/>
    </source>
</evidence>
<proteinExistence type="inferred from homology"/>
<dbReference type="PANTHER" id="PTHR11334:SF29">
    <property type="entry name" value="MAS-RELATED G-PROTEIN COUPLED RECEPTOR MEMBER X2"/>
    <property type="match status" value="1"/>
</dbReference>
<evidence type="ECO:0000256" key="7">
    <source>
        <dbReference type="ARBA" id="ARBA00023170"/>
    </source>
</evidence>
<dbReference type="GO" id="GO:0004930">
    <property type="term" value="F:G protein-coupled receptor activity"/>
    <property type="evidence" value="ECO:0007669"/>
    <property type="project" value="UniProtKB-KW"/>
</dbReference>
<dbReference type="InterPro" id="IPR017452">
    <property type="entry name" value="GPCR_Rhodpsn_7TM"/>
</dbReference>
<dbReference type="PRINTS" id="PR00237">
    <property type="entry name" value="GPCRRHODOPSN"/>
</dbReference>
<dbReference type="PROSITE" id="PS00237">
    <property type="entry name" value="G_PROTEIN_RECEP_F1_1"/>
    <property type="match status" value="1"/>
</dbReference>
<keyword evidence="5 9" id="KW-0297">G-protein coupled receptor</keyword>
<gene>
    <name evidence="12" type="ORF">GDO81_013577</name>
</gene>
<feature type="transmembrane region" description="Helical" evidence="10">
    <location>
        <begin position="138"/>
        <end position="156"/>
    </location>
</feature>
<dbReference type="SUPFAM" id="SSF81321">
    <property type="entry name" value="Family A G protein-coupled receptor-like"/>
    <property type="match status" value="1"/>
</dbReference>
<comment type="subcellular location">
    <subcellularLocation>
        <location evidence="1">Cell membrane</location>
        <topology evidence="1">Multi-pass membrane protein</topology>
    </subcellularLocation>
</comment>
<keyword evidence="13" id="KW-1185">Reference proteome</keyword>
<comment type="similarity">
    <text evidence="9">Belongs to the G-protein coupled receptor 1 family.</text>
</comment>
<dbReference type="EMBL" id="WNYA01000006">
    <property type="protein sequence ID" value="KAG8567319.1"/>
    <property type="molecule type" value="Genomic_DNA"/>
</dbReference>
<keyword evidence="2" id="KW-1003">Cell membrane</keyword>
<dbReference type="PRINTS" id="PR02108">
    <property type="entry name" value="MRGPCRFAMILY"/>
</dbReference>
<dbReference type="InterPro" id="IPR000276">
    <property type="entry name" value="GPCR_Rhodpsn"/>
</dbReference>
<dbReference type="Proteomes" id="UP000824782">
    <property type="component" value="Unassembled WGS sequence"/>
</dbReference>
<feature type="transmembrane region" description="Helical" evidence="10">
    <location>
        <begin position="211"/>
        <end position="230"/>
    </location>
</feature>
<evidence type="ECO:0000256" key="2">
    <source>
        <dbReference type="ARBA" id="ARBA00022475"/>
    </source>
</evidence>
<protein>
    <recommendedName>
        <fullName evidence="11">G-protein coupled receptors family 1 profile domain-containing protein</fullName>
    </recommendedName>
</protein>
<keyword evidence="6 10" id="KW-0472">Membrane</keyword>
<organism evidence="12 13">
    <name type="scientific">Engystomops pustulosus</name>
    <name type="common">Tungara frog</name>
    <name type="synonym">Physalaemus pustulosus</name>
    <dbReference type="NCBI Taxonomy" id="76066"/>
    <lineage>
        <taxon>Eukaryota</taxon>
        <taxon>Metazoa</taxon>
        <taxon>Chordata</taxon>
        <taxon>Craniata</taxon>
        <taxon>Vertebrata</taxon>
        <taxon>Euteleostomi</taxon>
        <taxon>Amphibia</taxon>
        <taxon>Batrachia</taxon>
        <taxon>Anura</taxon>
        <taxon>Neobatrachia</taxon>
        <taxon>Hyloidea</taxon>
        <taxon>Leptodactylidae</taxon>
        <taxon>Leiuperinae</taxon>
        <taxon>Engystomops</taxon>
    </lineage>
</organism>